<comment type="caution">
    <text evidence="1">The sequence shown here is derived from an EMBL/GenBank/DDBJ whole genome shotgun (WGS) entry which is preliminary data.</text>
</comment>
<dbReference type="AlphaFoldDB" id="A0A6B0YNJ1"/>
<proteinExistence type="predicted"/>
<sequence>MRKIVTLELPDDVYRRLLSSAEFHERTLAEEIAHLIMTQFDRNYSRAEFDRLVRQIVQGYEEN</sequence>
<organism evidence="1">
    <name type="scientific">Caldilineaceae bacterium SB0664_bin_27</name>
    <dbReference type="NCBI Taxonomy" id="2605260"/>
    <lineage>
        <taxon>Bacteria</taxon>
        <taxon>Bacillati</taxon>
        <taxon>Chloroflexota</taxon>
        <taxon>Caldilineae</taxon>
        <taxon>Caldilineales</taxon>
        <taxon>Caldilineaceae</taxon>
    </lineage>
</organism>
<name>A0A6B0YNJ1_9CHLR</name>
<dbReference type="EMBL" id="VXRG01000039">
    <property type="protein sequence ID" value="MXY92644.1"/>
    <property type="molecule type" value="Genomic_DNA"/>
</dbReference>
<protein>
    <recommendedName>
        <fullName evidence="2">Arc family DNA-binding protein</fullName>
    </recommendedName>
</protein>
<evidence type="ECO:0008006" key="2">
    <source>
        <dbReference type="Google" id="ProtNLM"/>
    </source>
</evidence>
<reference evidence="1" key="1">
    <citation type="submission" date="2019-09" db="EMBL/GenBank/DDBJ databases">
        <title>Characterisation of the sponge microbiome using genome-centric metagenomics.</title>
        <authorList>
            <person name="Engelberts J.P."/>
            <person name="Robbins S.J."/>
            <person name="De Goeij J.M."/>
            <person name="Aranda M."/>
            <person name="Bell S.C."/>
            <person name="Webster N.S."/>
        </authorList>
    </citation>
    <scope>NUCLEOTIDE SEQUENCE</scope>
    <source>
        <strain evidence="1">SB0664_bin_27</strain>
    </source>
</reference>
<evidence type="ECO:0000313" key="1">
    <source>
        <dbReference type="EMBL" id="MXY92644.1"/>
    </source>
</evidence>
<gene>
    <name evidence="1" type="ORF">F4Y42_04255</name>
</gene>
<accession>A0A6B0YNJ1</accession>